<evidence type="ECO:0000256" key="2">
    <source>
        <dbReference type="SAM" id="MobiDB-lite"/>
    </source>
</evidence>
<keyword evidence="4" id="KW-1185">Reference proteome</keyword>
<evidence type="ECO:0000256" key="1">
    <source>
        <dbReference type="HAMAP-Rule" id="MF_00122"/>
    </source>
</evidence>
<proteinExistence type="inferred from homology"/>
<accession>A0ABU0QVQ3</accession>
<feature type="compositionally biased region" description="Basic and acidic residues" evidence="2">
    <location>
        <begin position="1"/>
        <end position="18"/>
    </location>
</feature>
<gene>
    <name evidence="1" type="primary">gatC</name>
    <name evidence="3" type="ORF">QF034_005705</name>
</gene>
<comment type="similarity">
    <text evidence="1">Belongs to the GatC family.</text>
</comment>
<reference evidence="3 4" key="1">
    <citation type="submission" date="2023-07" db="EMBL/GenBank/DDBJ databases">
        <title>Comparative genomics of wheat-associated soil bacteria to identify genetic determinants of phenazine resistance.</title>
        <authorList>
            <person name="Mouncey N."/>
        </authorList>
    </citation>
    <scope>NUCLEOTIDE SEQUENCE [LARGE SCALE GENOMIC DNA]</scope>
    <source>
        <strain evidence="3 4">B3I12</strain>
    </source>
</reference>
<evidence type="ECO:0000313" key="4">
    <source>
        <dbReference type="Proteomes" id="UP001232755"/>
    </source>
</evidence>
<keyword evidence="1" id="KW-0648">Protein biosynthesis</keyword>
<comment type="catalytic activity">
    <reaction evidence="1">
        <text>L-aspartyl-tRNA(Asn) + L-glutamine + ATP + H2O = L-asparaginyl-tRNA(Asn) + L-glutamate + ADP + phosphate + 2 H(+)</text>
        <dbReference type="Rhea" id="RHEA:14513"/>
        <dbReference type="Rhea" id="RHEA-COMP:9674"/>
        <dbReference type="Rhea" id="RHEA-COMP:9677"/>
        <dbReference type="ChEBI" id="CHEBI:15377"/>
        <dbReference type="ChEBI" id="CHEBI:15378"/>
        <dbReference type="ChEBI" id="CHEBI:29985"/>
        <dbReference type="ChEBI" id="CHEBI:30616"/>
        <dbReference type="ChEBI" id="CHEBI:43474"/>
        <dbReference type="ChEBI" id="CHEBI:58359"/>
        <dbReference type="ChEBI" id="CHEBI:78515"/>
        <dbReference type="ChEBI" id="CHEBI:78516"/>
        <dbReference type="ChEBI" id="CHEBI:456216"/>
    </reaction>
</comment>
<dbReference type="Pfam" id="PF02686">
    <property type="entry name" value="GatC"/>
    <property type="match status" value="1"/>
</dbReference>
<dbReference type="InterPro" id="IPR036113">
    <property type="entry name" value="Asp/Glu-ADT_sf_sub_c"/>
</dbReference>
<name>A0ABU0QVQ3_9ACTN</name>
<feature type="region of interest" description="Disordered" evidence="2">
    <location>
        <begin position="1"/>
        <end position="39"/>
    </location>
</feature>
<protein>
    <recommendedName>
        <fullName evidence="1">Aspartyl/glutamyl-tRNA(Asn/Gln) amidotransferase subunit C</fullName>
        <shortName evidence="1">Asp/Glu-ADT subunit C</shortName>
        <ecNumber evidence="1">6.3.5.-</ecNumber>
    </recommendedName>
</protein>
<comment type="catalytic activity">
    <reaction evidence="1">
        <text>L-glutamyl-tRNA(Gln) + L-glutamine + ATP + H2O = L-glutaminyl-tRNA(Gln) + L-glutamate + ADP + phosphate + H(+)</text>
        <dbReference type="Rhea" id="RHEA:17521"/>
        <dbReference type="Rhea" id="RHEA-COMP:9681"/>
        <dbReference type="Rhea" id="RHEA-COMP:9684"/>
        <dbReference type="ChEBI" id="CHEBI:15377"/>
        <dbReference type="ChEBI" id="CHEBI:15378"/>
        <dbReference type="ChEBI" id="CHEBI:29985"/>
        <dbReference type="ChEBI" id="CHEBI:30616"/>
        <dbReference type="ChEBI" id="CHEBI:43474"/>
        <dbReference type="ChEBI" id="CHEBI:58359"/>
        <dbReference type="ChEBI" id="CHEBI:78520"/>
        <dbReference type="ChEBI" id="CHEBI:78521"/>
        <dbReference type="ChEBI" id="CHEBI:456216"/>
    </reaction>
</comment>
<dbReference type="PANTHER" id="PTHR15004:SF0">
    <property type="entry name" value="GLUTAMYL-TRNA(GLN) AMIDOTRANSFERASE SUBUNIT C, MITOCHONDRIAL"/>
    <property type="match status" value="1"/>
</dbReference>
<comment type="subunit">
    <text evidence="1">Heterotrimer of A, B and C subunits.</text>
</comment>
<keyword evidence="1" id="KW-0547">Nucleotide-binding</keyword>
<dbReference type="EMBL" id="JAUSYP010000001">
    <property type="protein sequence ID" value="MDQ0751474.1"/>
    <property type="molecule type" value="Genomic_DNA"/>
</dbReference>
<dbReference type="SUPFAM" id="SSF141000">
    <property type="entry name" value="Glu-tRNAGln amidotransferase C subunit"/>
    <property type="match status" value="1"/>
</dbReference>
<keyword evidence="1" id="KW-0067">ATP-binding</keyword>
<comment type="function">
    <text evidence="1">Allows the formation of correctly charged Asn-tRNA(Asn) or Gln-tRNA(Gln) through the transamidation of misacylated Asp-tRNA(Asn) or Glu-tRNA(Gln) in organisms which lack either or both of asparaginyl-tRNA or glutaminyl-tRNA synthetases. The reaction takes place in the presence of glutamine and ATP through an activated phospho-Asp-tRNA(Asn) or phospho-Glu-tRNA(Gln).</text>
</comment>
<dbReference type="Gene3D" id="1.10.20.60">
    <property type="entry name" value="Glu-tRNAGln amidotransferase C subunit, N-terminal domain"/>
    <property type="match status" value="1"/>
</dbReference>
<dbReference type="NCBIfam" id="TIGR00135">
    <property type="entry name" value="gatC"/>
    <property type="match status" value="1"/>
</dbReference>
<sequence>MRELYDGHVLRGEARENRPSPTAGPNRFTGTAPRPIGLGHIHSLTPEDRCMPGITREEVAHLARLARLELKPEELDHFAGQLDDIIGAVARVSEVADQDVPPTSHPLPLTNVMRPDEVRPSLTPEQALSGAPAQEQQRFKVPQILGEE</sequence>
<dbReference type="Proteomes" id="UP001232755">
    <property type="component" value="Unassembled WGS sequence"/>
</dbReference>
<comment type="caution">
    <text evidence="3">The sequence shown here is derived from an EMBL/GenBank/DDBJ whole genome shotgun (WGS) entry which is preliminary data.</text>
</comment>
<dbReference type="InterPro" id="IPR003837">
    <property type="entry name" value="GatC"/>
</dbReference>
<feature type="region of interest" description="Disordered" evidence="2">
    <location>
        <begin position="97"/>
        <end position="148"/>
    </location>
</feature>
<keyword evidence="1" id="KW-0436">Ligase</keyword>
<dbReference type="EC" id="6.3.5.-" evidence="1"/>
<dbReference type="PANTHER" id="PTHR15004">
    <property type="entry name" value="GLUTAMYL-TRNA(GLN) AMIDOTRANSFERASE SUBUNIT C, MITOCHONDRIAL"/>
    <property type="match status" value="1"/>
</dbReference>
<evidence type="ECO:0000313" key="3">
    <source>
        <dbReference type="EMBL" id="MDQ0751474.1"/>
    </source>
</evidence>
<organism evidence="3 4">
    <name type="scientific">Streptomyces africanus</name>
    <dbReference type="NCBI Taxonomy" id="231024"/>
    <lineage>
        <taxon>Bacteria</taxon>
        <taxon>Bacillati</taxon>
        <taxon>Actinomycetota</taxon>
        <taxon>Actinomycetes</taxon>
        <taxon>Kitasatosporales</taxon>
        <taxon>Streptomycetaceae</taxon>
        <taxon>Streptomyces</taxon>
    </lineage>
</organism>
<dbReference type="HAMAP" id="MF_00122">
    <property type="entry name" value="GatC"/>
    <property type="match status" value="1"/>
</dbReference>